<dbReference type="PANTHER" id="PTHR41533:SF2">
    <property type="entry name" value="BLR7131 PROTEIN"/>
    <property type="match status" value="1"/>
</dbReference>
<dbReference type="Pfam" id="PF01471">
    <property type="entry name" value="PG_binding_1"/>
    <property type="match status" value="1"/>
</dbReference>
<keyword evidence="6 7" id="KW-0961">Cell wall biogenesis/degradation</keyword>
<dbReference type="SUPFAM" id="SSF141523">
    <property type="entry name" value="L,D-transpeptidase catalytic domain-like"/>
    <property type="match status" value="1"/>
</dbReference>
<keyword evidence="11" id="KW-1185">Reference proteome</keyword>
<dbReference type="InterPro" id="IPR002477">
    <property type="entry name" value="Peptidoglycan-bd-like"/>
</dbReference>
<evidence type="ECO:0000313" key="11">
    <source>
        <dbReference type="Proteomes" id="UP000199071"/>
    </source>
</evidence>
<proteinExistence type="inferred from homology"/>
<organism evidence="10 11">
    <name type="scientific">Bauldia litoralis</name>
    <dbReference type="NCBI Taxonomy" id="665467"/>
    <lineage>
        <taxon>Bacteria</taxon>
        <taxon>Pseudomonadati</taxon>
        <taxon>Pseudomonadota</taxon>
        <taxon>Alphaproteobacteria</taxon>
        <taxon>Hyphomicrobiales</taxon>
        <taxon>Kaistiaceae</taxon>
        <taxon>Bauldia</taxon>
    </lineage>
</organism>
<keyword evidence="8" id="KW-0732">Signal</keyword>
<keyword evidence="4 7" id="KW-0133">Cell shape</keyword>
<protein>
    <submittedName>
        <fullName evidence="10">Murein L,D-transpeptidase YcbB/YkuD</fullName>
    </submittedName>
</protein>
<dbReference type="SUPFAM" id="SSF47090">
    <property type="entry name" value="PGBD-like"/>
    <property type="match status" value="1"/>
</dbReference>
<dbReference type="GO" id="GO:0016740">
    <property type="term" value="F:transferase activity"/>
    <property type="evidence" value="ECO:0007669"/>
    <property type="project" value="UniProtKB-KW"/>
</dbReference>
<dbReference type="GO" id="GO:0009252">
    <property type="term" value="P:peptidoglycan biosynthetic process"/>
    <property type="evidence" value="ECO:0007669"/>
    <property type="project" value="UniProtKB-UniPathway"/>
</dbReference>
<dbReference type="InterPro" id="IPR038063">
    <property type="entry name" value="Transpep_catalytic_dom"/>
</dbReference>
<evidence type="ECO:0000259" key="9">
    <source>
        <dbReference type="PROSITE" id="PS52029"/>
    </source>
</evidence>
<dbReference type="InterPro" id="IPR036366">
    <property type="entry name" value="PGBDSf"/>
</dbReference>
<dbReference type="InterPro" id="IPR036365">
    <property type="entry name" value="PGBD-like_sf"/>
</dbReference>
<feature type="chain" id="PRO_5011752315" evidence="8">
    <location>
        <begin position="26"/>
        <end position="551"/>
    </location>
</feature>
<dbReference type="GO" id="GO:0071555">
    <property type="term" value="P:cell wall organization"/>
    <property type="evidence" value="ECO:0007669"/>
    <property type="project" value="UniProtKB-UniRule"/>
</dbReference>
<dbReference type="Pfam" id="PF03734">
    <property type="entry name" value="YkuD"/>
    <property type="match status" value="1"/>
</dbReference>
<dbReference type="InterPro" id="IPR005490">
    <property type="entry name" value="LD_TPept_cat_dom"/>
</dbReference>
<dbReference type="PROSITE" id="PS52029">
    <property type="entry name" value="LD_TPASE"/>
    <property type="match status" value="1"/>
</dbReference>
<gene>
    <name evidence="10" type="ORF">SAMN02982931_00143</name>
</gene>
<evidence type="ECO:0000256" key="8">
    <source>
        <dbReference type="SAM" id="SignalP"/>
    </source>
</evidence>
<evidence type="ECO:0000256" key="4">
    <source>
        <dbReference type="ARBA" id="ARBA00022960"/>
    </source>
</evidence>
<feature type="domain" description="L,D-TPase catalytic" evidence="9">
    <location>
        <begin position="323"/>
        <end position="500"/>
    </location>
</feature>
<dbReference type="CDD" id="cd16913">
    <property type="entry name" value="YkuD_like"/>
    <property type="match status" value="1"/>
</dbReference>
<dbReference type="PANTHER" id="PTHR41533">
    <property type="entry name" value="L,D-TRANSPEPTIDASE HI_1667-RELATED"/>
    <property type="match status" value="1"/>
</dbReference>
<dbReference type="AlphaFoldDB" id="A0A1G6A3W9"/>
<keyword evidence="3" id="KW-0808">Transferase</keyword>
<evidence type="ECO:0000256" key="3">
    <source>
        <dbReference type="ARBA" id="ARBA00022679"/>
    </source>
</evidence>
<dbReference type="InterPro" id="IPR045380">
    <property type="entry name" value="LD_TPept_scaffold_dom"/>
</dbReference>
<feature type="signal peptide" evidence="8">
    <location>
        <begin position="1"/>
        <end position="25"/>
    </location>
</feature>
<evidence type="ECO:0000256" key="1">
    <source>
        <dbReference type="ARBA" id="ARBA00004752"/>
    </source>
</evidence>
<dbReference type="Proteomes" id="UP000199071">
    <property type="component" value="Unassembled WGS sequence"/>
</dbReference>
<sequence>MMFRSLSRGLAGAAALTMLAGAGMASPVKTGTDAAKQTEPPVPYAIYHRLPDARALAMQAALAEAVDAGLVHKDDAEAVAAFYEDQAFAFAWIENGRLSGSARSIIDRISQADEDGLDADAYALPWDNVGVYYAADNAKLAEVDLMLSQAIVDYARHAYSGRLTPLSVSSNFGYTPTRLEAADILGLVSAADDPAATLDAYNPPQKEFRLLRAELAKERNRDAVERPPEIAEGKLIKPGMSDPRVVEIRARLEVTTDVEDPQVYDEDVVAAIKAFQTSSRLRADGIVGNRTIAAFNRDPVDHVETIVANMERWRWMPRNLGQFYVWVNIPDYTVEIKKDDVVVHSTRVVVGKTVHQTPIFSDEMEHVVVNPVWNVPASIARNEMLPKLRAGSGLGGYKVYANVRGKFRAVNPRSINWRNVNMSKIQIKQPPGSRNALGQVKYLFPNKYSVYLHDTPSKSLFDRDARAFSHGCVRVQNPFDFGEALFASSSDVDGTKLRKMVGGGERWVNLKDKIPVHITYFTAWVDADGTLQLRDDVYGHDTRVAKALGST</sequence>
<dbReference type="UniPathway" id="UPA00219"/>
<reference evidence="10 11" key="1">
    <citation type="submission" date="2016-10" db="EMBL/GenBank/DDBJ databases">
        <authorList>
            <person name="de Groot N.N."/>
        </authorList>
    </citation>
    <scope>NUCLEOTIDE SEQUENCE [LARGE SCALE GENOMIC DNA]</scope>
    <source>
        <strain evidence="10 11">ATCC 35022</strain>
    </source>
</reference>
<evidence type="ECO:0000256" key="5">
    <source>
        <dbReference type="ARBA" id="ARBA00022984"/>
    </source>
</evidence>
<keyword evidence="5 7" id="KW-0573">Peptidoglycan synthesis</keyword>
<evidence type="ECO:0000313" key="10">
    <source>
        <dbReference type="EMBL" id="SDB03124.1"/>
    </source>
</evidence>
<evidence type="ECO:0000256" key="7">
    <source>
        <dbReference type="PROSITE-ProRule" id="PRU01373"/>
    </source>
</evidence>
<dbReference type="STRING" id="665467.SAMN02982931_00143"/>
<evidence type="ECO:0000256" key="6">
    <source>
        <dbReference type="ARBA" id="ARBA00023316"/>
    </source>
</evidence>
<dbReference type="InterPro" id="IPR052905">
    <property type="entry name" value="LD-transpeptidase_YkuD-like"/>
</dbReference>
<dbReference type="GO" id="GO:0004180">
    <property type="term" value="F:carboxypeptidase activity"/>
    <property type="evidence" value="ECO:0007669"/>
    <property type="project" value="UniProtKB-ARBA"/>
</dbReference>
<dbReference type="GO" id="GO:0008360">
    <property type="term" value="P:regulation of cell shape"/>
    <property type="evidence" value="ECO:0007669"/>
    <property type="project" value="UniProtKB-UniRule"/>
</dbReference>
<accession>A0A1G6A3W9</accession>
<comment type="pathway">
    <text evidence="1 7">Cell wall biogenesis; peptidoglycan biosynthesis.</text>
</comment>
<dbReference type="Pfam" id="PF20142">
    <property type="entry name" value="Scaffold"/>
    <property type="match status" value="1"/>
</dbReference>
<dbReference type="RefSeq" id="WP_175478228.1">
    <property type="nucleotide sequence ID" value="NZ_FMXQ01000001.1"/>
</dbReference>
<comment type="similarity">
    <text evidence="2">Belongs to the YkuD family.</text>
</comment>
<feature type="active site" description="Nucleophile" evidence="7">
    <location>
        <position position="472"/>
    </location>
</feature>
<feature type="active site" description="Proton donor/acceptor" evidence="7">
    <location>
        <position position="453"/>
    </location>
</feature>
<evidence type="ECO:0000256" key="2">
    <source>
        <dbReference type="ARBA" id="ARBA00005992"/>
    </source>
</evidence>
<dbReference type="EMBL" id="FMXQ01000001">
    <property type="protein sequence ID" value="SDB03124.1"/>
    <property type="molecule type" value="Genomic_DNA"/>
</dbReference>
<name>A0A1G6A3W9_9HYPH</name>
<dbReference type="Gene3D" id="2.40.440.10">
    <property type="entry name" value="L,D-transpeptidase catalytic domain-like"/>
    <property type="match status" value="1"/>
</dbReference>
<dbReference type="Gene3D" id="1.10.101.10">
    <property type="entry name" value="PGBD-like superfamily/PGBD"/>
    <property type="match status" value="1"/>
</dbReference>